<name>A0A2W5Z4L0_9BACT</name>
<dbReference type="Gene3D" id="2.130.10.10">
    <property type="entry name" value="YVTN repeat-like/Quinoprotein amine dehydrogenase"/>
    <property type="match status" value="2"/>
</dbReference>
<evidence type="ECO:0000256" key="1">
    <source>
        <dbReference type="SAM" id="Phobius"/>
    </source>
</evidence>
<dbReference type="Proteomes" id="UP000248724">
    <property type="component" value="Unassembled WGS sequence"/>
</dbReference>
<sequence length="774" mass="80596">MDEATRRWLISAQGLLAACREAAVGGDVGFLDELATSPLLGVLDDECLQAPGPAPSDRALALVCAGRLALWCLQGGDRPPGIGDWLAVAVRGLSGPSDAQWDPPADDFDMVTALTDDPQAAATALVVAAHASGAPTALLAVGDLVHAFLPASHGPETSAHIRVPLLTRRHDQGELVHLGALTRPGPPGIALDPLVCPFTRADAAFHQAVATAWQANHSPSLSARWSIISDRTGVAVEVIGGRSVGAAAGSALRYLTHPGLTPLDGSWAVAGALDATGSLVSLLDDDHNLATYRTKLMAAGDRTVIVPTCDHPHIAGLVESGGLKARLVPAASLVEITDAAQRDASAKVAHNAVWERSFGRRRARVLQVLVAAVLVGIVAFVVVATAVFGLFGDHPRPARTTRTFDLPAGSDPGTLISDKHGNLWFTETSLHRIGRITVSGSVTEFAVPRLPGGGSGDPPSPFALARGPHDDVWFTAGTDVIGSVTPSGHFTERTISGIDHGGLAAGPDGNMWVTQNVAQIARIASSGEITEFPLPVGEANYTAGFLARTGMALGRDGNVWFTEVRGRIARITPSGTVTEFFLPTPGTEPGGIIAGPDGNLWFIEVGPTPKLGRITLSGTITEFDLLGLSYPQALTVGSDGAIWFTELVAAGGIKISGANRIGRLDPRHPDEFPSYLPLPDDVDPDGIATGGDGNLWFAENKADRIVTMPAVAPSKIPSVSRQAGRSLLDAFQGFRAQIIPVDTQLGADRKTHDLEAIKADYGREADIVGGLGTA</sequence>
<keyword evidence="1" id="KW-1133">Transmembrane helix</keyword>
<organism evidence="2 3">
    <name type="scientific">Candidatus Aeolococcus gillhamiae</name>
    <dbReference type="NCBI Taxonomy" id="3127015"/>
    <lineage>
        <taxon>Bacteria</taxon>
        <taxon>Bacillati</taxon>
        <taxon>Candidatus Dormiibacterota</taxon>
        <taxon>Candidatus Dormibacteria</taxon>
        <taxon>Candidatus Aeolococcales</taxon>
        <taxon>Candidatus Aeolococcaceae</taxon>
        <taxon>Candidatus Aeolococcus</taxon>
    </lineage>
</organism>
<evidence type="ECO:0000313" key="3">
    <source>
        <dbReference type="Proteomes" id="UP000248724"/>
    </source>
</evidence>
<evidence type="ECO:0008006" key="4">
    <source>
        <dbReference type="Google" id="ProtNLM"/>
    </source>
</evidence>
<feature type="transmembrane region" description="Helical" evidence="1">
    <location>
        <begin position="365"/>
        <end position="391"/>
    </location>
</feature>
<dbReference type="Pfam" id="PF24684">
    <property type="entry name" value="Vgb_lyase"/>
    <property type="match status" value="2"/>
</dbReference>
<keyword evidence="1" id="KW-0472">Membrane</keyword>
<dbReference type="PANTHER" id="PTHR40274:SF3">
    <property type="entry name" value="VIRGINIAMYCIN B LYASE"/>
    <property type="match status" value="1"/>
</dbReference>
<evidence type="ECO:0000313" key="2">
    <source>
        <dbReference type="EMBL" id="PZR80269.1"/>
    </source>
</evidence>
<protein>
    <recommendedName>
        <fullName evidence="4">Virginiamycin B lyase</fullName>
    </recommendedName>
</protein>
<proteinExistence type="predicted"/>
<dbReference type="InterPro" id="IPR015943">
    <property type="entry name" value="WD40/YVTN_repeat-like_dom_sf"/>
</dbReference>
<gene>
    <name evidence="2" type="ORF">DLM65_08615</name>
</gene>
<accession>A0A2W5Z4L0</accession>
<dbReference type="InterPro" id="IPR051344">
    <property type="entry name" value="Vgb"/>
</dbReference>
<dbReference type="EMBL" id="QHBU01000161">
    <property type="protein sequence ID" value="PZR80269.1"/>
    <property type="molecule type" value="Genomic_DNA"/>
</dbReference>
<dbReference type="PROSITE" id="PS51257">
    <property type="entry name" value="PROKAR_LIPOPROTEIN"/>
    <property type="match status" value="1"/>
</dbReference>
<reference evidence="2 3" key="1">
    <citation type="journal article" date="2017" name="Nature">
        <title>Atmospheric trace gases support primary production in Antarctic desert surface soil.</title>
        <authorList>
            <person name="Ji M."/>
            <person name="Greening C."/>
            <person name="Vanwonterghem I."/>
            <person name="Carere C.R."/>
            <person name="Bay S.K."/>
            <person name="Steen J.A."/>
            <person name="Montgomery K."/>
            <person name="Lines T."/>
            <person name="Beardall J."/>
            <person name="van Dorst J."/>
            <person name="Snape I."/>
            <person name="Stott M.B."/>
            <person name="Hugenholtz P."/>
            <person name="Ferrari B.C."/>
        </authorList>
    </citation>
    <scope>NUCLEOTIDE SEQUENCE [LARGE SCALE GENOMIC DNA]</scope>
    <source>
        <strain evidence="2">RRmetagenome_bin12</strain>
    </source>
</reference>
<dbReference type="AlphaFoldDB" id="A0A2W5Z4L0"/>
<dbReference type="SUPFAM" id="SSF63829">
    <property type="entry name" value="Calcium-dependent phosphotriesterase"/>
    <property type="match status" value="2"/>
</dbReference>
<dbReference type="PANTHER" id="PTHR40274">
    <property type="entry name" value="VIRGINIAMYCIN B LYASE"/>
    <property type="match status" value="1"/>
</dbReference>
<keyword evidence="1" id="KW-0812">Transmembrane</keyword>
<feature type="non-terminal residue" evidence="2">
    <location>
        <position position="774"/>
    </location>
</feature>
<comment type="caution">
    <text evidence="2">The sequence shown here is derived from an EMBL/GenBank/DDBJ whole genome shotgun (WGS) entry which is preliminary data.</text>
</comment>